<gene>
    <name evidence="2" type="ORF">DCM83_02810</name>
</gene>
<evidence type="ECO:0000313" key="2">
    <source>
        <dbReference type="EMBL" id="UUO64257.1"/>
    </source>
</evidence>
<name>A0AAE9SPD6_9BRAD</name>
<dbReference type="RefSeq" id="WP_257178478.1">
    <property type="nucleotide sequence ID" value="NZ_CP028989.1"/>
</dbReference>
<organism evidence="2 3">
    <name type="scientific">Bradyrhizobium betae</name>
    <dbReference type="NCBI Taxonomy" id="244734"/>
    <lineage>
        <taxon>Bacteria</taxon>
        <taxon>Pseudomonadati</taxon>
        <taxon>Pseudomonadota</taxon>
        <taxon>Alphaproteobacteria</taxon>
        <taxon>Hyphomicrobiales</taxon>
        <taxon>Nitrobacteraceae</taxon>
        <taxon>Bradyrhizobium</taxon>
    </lineage>
</organism>
<evidence type="ECO:0000313" key="3">
    <source>
        <dbReference type="Proteomes" id="UP001058872"/>
    </source>
</evidence>
<evidence type="ECO:0000256" key="1">
    <source>
        <dbReference type="SAM" id="SignalP"/>
    </source>
</evidence>
<keyword evidence="1" id="KW-0732">Signal</keyword>
<dbReference type="EMBL" id="CP028989">
    <property type="protein sequence ID" value="UUO64257.1"/>
    <property type="molecule type" value="Genomic_DNA"/>
</dbReference>
<feature type="chain" id="PRO_5042138812" evidence="1">
    <location>
        <begin position="21"/>
        <end position="152"/>
    </location>
</feature>
<reference evidence="2" key="1">
    <citation type="submission" date="2018-04" db="EMBL/GenBank/DDBJ databases">
        <title>Genomes of Endosymbiotic and Endophytic Bradyrhizobium Publication status.</title>
        <authorList>
            <person name="Guha S."/>
            <person name="Jorrin B."/>
            <person name="Sarkar M."/>
            <person name="Poole P.S."/>
            <person name="DasGupta M."/>
        </authorList>
    </citation>
    <scope>NUCLEOTIDE SEQUENCE</scope>
    <source>
        <strain evidence="2">WBOS16</strain>
    </source>
</reference>
<feature type="signal peptide" evidence="1">
    <location>
        <begin position="1"/>
        <end position="20"/>
    </location>
</feature>
<accession>A0AAE9SPD6</accession>
<proteinExistence type="predicted"/>
<dbReference type="AlphaFoldDB" id="A0AAE9SPD6"/>
<sequence>MKTMLAAALALSVTLSGAKAESWTSYRIAETGTSVDVPVSVFTELAGKPDGYGQQFRSSDGRADLTVQAVSNRQGLSPAAFLARKNPPSGIIYQRITPRFFVVSSIKRDKIWYNRCNFSRGYVHCVLINYPAAEKRQWDRIVTRISHSLSAG</sequence>
<dbReference type="Proteomes" id="UP001058872">
    <property type="component" value="Chromosome"/>
</dbReference>
<protein>
    <submittedName>
        <fullName evidence="2">Uncharacterized protein</fullName>
    </submittedName>
</protein>